<reference evidence="6 7" key="1">
    <citation type="submission" date="2023-11" db="EMBL/GenBank/DDBJ databases">
        <title>Draft genome sequence and annotation of the polyextremotolerant black yeast-like fungus Aureobasidium pullulans NRRL 62042.</title>
        <authorList>
            <person name="Dielentheis-Frenken M.R.E."/>
            <person name="Wibberg D."/>
            <person name="Blank L.M."/>
            <person name="Tiso T."/>
        </authorList>
    </citation>
    <scope>NUCLEOTIDE SEQUENCE [LARGE SCALE GENOMIC DNA]</scope>
    <source>
        <strain evidence="6 7">NRRL 62042</strain>
    </source>
</reference>
<organism evidence="6 7">
    <name type="scientific">Aureobasidium pullulans</name>
    <name type="common">Black yeast</name>
    <name type="synonym">Pullularia pullulans</name>
    <dbReference type="NCBI Taxonomy" id="5580"/>
    <lineage>
        <taxon>Eukaryota</taxon>
        <taxon>Fungi</taxon>
        <taxon>Dikarya</taxon>
        <taxon>Ascomycota</taxon>
        <taxon>Pezizomycotina</taxon>
        <taxon>Dothideomycetes</taxon>
        <taxon>Dothideomycetidae</taxon>
        <taxon>Dothideales</taxon>
        <taxon>Saccotheciaceae</taxon>
        <taxon>Aureobasidium</taxon>
    </lineage>
</organism>
<keyword evidence="1" id="KW-0862">Zinc</keyword>
<evidence type="ECO:0000256" key="5">
    <source>
        <dbReference type="SAM" id="MobiDB-lite"/>
    </source>
</evidence>
<evidence type="ECO:0000256" key="2">
    <source>
        <dbReference type="ARBA" id="ARBA00023015"/>
    </source>
</evidence>
<gene>
    <name evidence="6" type="ORF">QM012_003773</name>
</gene>
<name>A0ABR0T7V4_AURPU</name>
<feature type="compositionally biased region" description="Polar residues" evidence="5">
    <location>
        <begin position="293"/>
        <end position="308"/>
    </location>
</feature>
<evidence type="ECO:0000313" key="6">
    <source>
        <dbReference type="EMBL" id="KAK6000527.1"/>
    </source>
</evidence>
<evidence type="ECO:0000256" key="4">
    <source>
        <dbReference type="ARBA" id="ARBA00023163"/>
    </source>
</evidence>
<dbReference type="EMBL" id="JASGXD010000017">
    <property type="protein sequence ID" value="KAK6000527.1"/>
    <property type="molecule type" value="Genomic_DNA"/>
</dbReference>
<dbReference type="CDD" id="cd12148">
    <property type="entry name" value="fungal_TF_MHR"/>
    <property type="match status" value="1"/>
</dbReference>
<protein>
    <recommendedName>
        <fullName evidence="8">Transcription factor domain-containing protein</fullName>
    </recommendedName>
</protein>
<keyword evidence="7" id="KW-1185">Reference proteome</keyword>
<dbReference type="PANTHER" id="PTHR47171">
    <property type="entry name" value="FARA-RELATED"/>
    <property type="match status" value="1"/>
</dbReference>
<comment type="caution">
    <text evidence="6">The sequence shown here is derived from an EMBL/GenBank/DDBJ whole genome shotgun (WGS) entry which is preliminary data.</text>
</comment>
<dbReference type="PANTHER" id="PTHR47171:SF3">
    <property type="entry name" value="FARA-RELATED"/>
    <property type="match status" value="1"/>
</dbReference>
<dbReference type="Proteomes" id="UP001341245">
    <property type="component" value="Unassembled WGS sequence"/>
</dbReference>
<keyword evidence="3" id="KW-0238">DNA-binding</keyword>
<evidence type="ECO:0000313" key="7">
    <source>
        <dbReference type="Proteomes" id="UP001341245"/>
    </source>
</evidence>
<accession>A0ABR0T7V4</accession>
<feature type="compositionally biased region" description="Polar residues" evidence="5">
    <location>
        <begin position="134"/>
        <end position="149"/>
    </location>
</feature>
<feature type="region of interest" description="Disordered" evidence="5">
    <location>
        <begin position="124"/>
        <end position="227"/>
    </location>
</feature>
<feature type="region of interest" description="Disordered" evidence="5">
    <location>
        <begin position="293"/>
        <end position="371"/>
    </location>
</feature>
<feature type="compositionally biased region" description="Low complexity" evidence="5">
    <location>
        <begin position="321"/>
        <end position="336"/>
    </location>
</feature>
<feature type="compositionally biased region" description="Basic and acidic residues" evidence="5">
    <location>
        <begin position="345"/>
        <end position="354"/>
    </location>
</feature>
<keyword evidence="2" id="KW-0805">Transcription regulation</keyword>
<feature type="compositionally biased region" description="Low complexity" evidence="5">
    <location>
        <begin position="211"/>
        <end position="224"/>
    </location>
</feature>
<sequence>MPPAGSSPEMNRSNGFPEDMTYPSKNIAYQAAGMITSIIEALTDHNELQFTPAFIVYSLFSALIMHVYQMRSSNLSVVHITRQRLTTCMNALKDVSRVWLVAKMVHTLFDSILGNKVLEERLQKAAGKRHAKPKNTQPNKNPLSRSNSDLQKRKFDEMEFGYSGGPPAAQMSYERSRPQSPVNPPREAPPISGLPGNNASPSLRQDAFMGTSRTNTRPTTPFNTYSYPGTPPDLFLHTRTSPNISQDLWQNYQPDQLFPPDTTGIFPTESPVQQTTMVDPALPGAAGAPTQQAYANTAQQPPHYQQPATAVGLGNGMMNTGPSQPQQQYHGQQHLQNAYGQMPDTGEHQHRTSMDDTWSNNSGSTGGGPIVPTTLNVGDWFEFFGIPNGDISSLHAQQY</sequence>
<evidence type="ECO:0000256" key="3">
    <source>
        <dbReference type="ARBA" id="ARBA00023125"/>
    </source>
</evidence>
<evidence type="ECO:0008006" key="8">
    <source>
        <dbReference type="Google" id="ProtNLM"/>
    </source>
</evidence>
<keyword evidence="4" id="KW-0804">Transcription</keyword>
<proteinExistence type="predicted"/>
<dbReference type="InterPro" id="IPR052073">
    <property type="entry name" value="Amide_Lactam_Regulators"/>
</dbReference>
<evidence type="ECO:0000256" key="1">
    <source>
        <dbReference type="ARBA" id="ARBA00022833"/>
    </source>
</evidence>